<evidence type="ECO:0000256" key="6">
    <source>
        <dbReference type="ARBA" id="ARBA00023242"/>
    </source>
</evidence>
<dbReference type="SMART" id="SM00906">
    <property type="entry name" value="Fungal_trans"/>
    <property type="match status" value="1"/>
</dbReference>
<keyword evidence="2" id="KW-0479">Metal-binding</keyword>
<dbReference type="OrthoDB" id="2269373at2759"/>
<keyword evidence="4" id="KW-0238">DNA-binding</keyword>
<dbReference type="GO" id="GO:0005634">
    <property type="term" value="C:nucleus"/>
    <property type="evidence" value="ECO:0007669"/>
    <property type="project" value="UniProtKB-SubCell"/>
</dbReference>
<dbReference type="InterPro" id="IPR050613">
    <property type="entry name" value="Sec_Metabolite_Reg"/>
</dbReference>
<accession>A0A3A2ZUA6</accession>
<dbReference type="PANTHER" id="PTHR31001">
    <property type="entry name" value="UNCHARACTERIZED TRANSCRIPTIONAL REGULATORY PROTEIN"/>
    <property type="match status" value="1"/>
</dbReference>
<evidence type="ECO:0000256" key="7">
    <source>
        <dbReference type="SAM" id="MobiDB-lite"/>
    </source>
</evidence>
<keyword evidence="10" id="KW-1185">Reference proteome</keyword>
<sequence length="737" mass="82343">MTDTSSQSPNPTNPTPSIPNTQACVRCRKRKVRCDRKHPCNNCASHKAECEYQDPLPRRRKRNLPESEDGTILSRLRLYEDALRKAGIEPSSIDGRESAHGIASAGIATTSAKTIEPKVGQTSTPEKSESSRLGQGRLIAKGGRSIYLDNNFWRTVSNELQDDECILPENSAGVPEQRHVGSEAGTLDEGALLFGSASKYSLASAHPNPVHVFKLWQVFLENVNPLTKIIHAPTMQQRILSASGDLSSVPEDLEALMFAIYCAALTSLSDNEVLQTFAETRSKLLAVYRDGAQKALVNARFLRTSSMVVLQALVIFILSSRTVYDPHTLWSLSGIGMRIAQRIGLHRDGSNLGLSIFETEMRRRLWWQLMVADAVIGHKSGSVSLLGPAVDTRTPSNVNDSDLDPDMKENPVESTRATEMVFCLMRYELGKWLDHHSKSKSETHCGPWGPISSTSIPIQEKDQIIQELEATLENKFIRFCDPSIPLHLMTIMVARSIGPTLRLSAHHPRLYYERGERPTQSEKNLLFDICISVAEYNNMLLTTSKTRRYLWHIDYHFPWDIVLYMLSELRHRTMGDQAANAWHLIDITCARQYQELATKAKSPLHLAIATLGVKAWAAHVAECERHRLPTLPQPNIISIFWRLTQQSRSETAQMTPLSMPLEARTRATAPMSAGVNSYPQQACDTFSEGIPIDPNADFSALAEMCSPDESPIDWDQWDELLQQYQESSGVNMFGAPG</sequence>
<dbReference type="PROSITE" id="PS00463">
    <property type="entry name" value="ZN2_CY6_FUNGAL_1"/>
    <property type="match status" value="1"/>
</dbReference>
<evidence type="ECO:0000256" key="2">
    <source>
        <dbReference type="ARBA" id="ARBA00022723"/>
    </source>
</evidence>
<dbReference type="AlphaFoldDB" id="A0A3A2ZUA6"/>
<evidence type="ECO:0000256" key="1">
    <source>
        <dbReference type="ARBA" id="ARBA00004123"/>
    </source>
</evidence>
<evidence type="ECO:0000259" key="8">
    <source>
        <dbReference type="PROSITE" id="PS50048"/>
    </source>
</evidence>
<comment type="caution">
    <text evidence="9">The sequence shown here is derived from an EMBL/GenBank/DDBJ whole genome shotgun (WGS) entry which is preliminary data.</text>
</comment>
<keyword evidence="5" id="KW-0804">Transcription</keyword>
<gene>
    <name evidence="9" type="ORF">PHISCL_02678</name>
</gene>
<keyword evidence="3" id="KW-0805">Transcription regulation</keyword>
<feature type="region of interest" description="Disordered" evidence="7">
    <location>
        <begin position="1"/>
        <end position="21"/>
    </location>
</feature>
<dbReference type="PANTHER" id="PTHR31001:SF85">
    <property type="entry name" value="ZN(II)2CYS6 TRANSCRIPTION FACTOR (EUROFUNG)"/>
    <property type="match status" value="1"/>
</dbReference>
<dbReference type="SUPFAM" id="SSF57701">
    <property type="entry name" value="Zn2/Cys6 DNA-binding domain"/>
    <property type="match status" value="1"/>
</dbReference>
<proteinExistence type="predicted"/>
<dbReference type="Pfam" id="PF04082">
    <property type="entry name" value="Fungal_trans"/>
    <property type="match status" value="1"/>
</dbReference>
<feature type="compositionally biased region" description="Low complexity" evidence="7">
    <location>
        <begin position="1"/>
        <end position="10"/>
    </location>
</feature>
<name>A0A3A2ZUA6_9EURO</name>
<dbReference type="GO" id="GO:0003677">
    <property type="term" value="F:DNA binding"/>
    <property type="evidence" value="ECO:0007669"/>
    <property type="project" value="UniProtKB-KW"/>
</dbReference>
<evidence type="ECO:0000313" key="10">
    <source>
        <dbReference type="Proteomes" id="UP000266188"/>
    </source>
</evidence>
<feature type="region of interest" description="Disordered" evidence="7">
    <location>
        <begin position="391"/>
        <end position="410"/>
    </location>
</feature>
<dbReference type="GO" id="GO:0006351">
    <property type="term" value="P:DNA-templated transcription"/>
    <property type="evidence" value="ECO:0007669"/>
    <property type="project" value="InterPro"/>
</dbReference>
<dbReference type="Gene3D" id="4.10.240.10">
    <property type="entry name" value="Zn(2)-C6 fungal-type DNA-binding domain"/>
    <property type="match status" value="1"/>
</dbReference>
<dbReference type="GO" id="GO:0008270">
    <property type="term" value="F:zinc ion binding"/>
    <property type="evidence" value="ECO:0007669"/>
    <property type="project" value="InterPro"/>
</dbReference>
<dbReference type="STRING" id="2070753.A0A3A2ZUA6"/>
<evidence type="ECO:0000256" key="5">
    <source>
        <dbReference type="ARBA" id="ARBA00023163"/>
    </source>
</evidence>
<dbReference type="PROSITE" id="PS50048">
    <property type="entry name" value="ZN2_CY6_FUNGAL_2"/>
    <property type="match status" value="1"/>
</dbReference>
<organism evidence="9 10">
    <name type="scientific">Aspergillus sclerotialis</name>
    <dbReference type="NCBI Taxonomy" id="2070753"/>
    <lineage>
        <taxon>Eukaryota</taxon>
        <taxon>Fungi</taxon>
        <taxon>Dikarya</taxon>
        <taxon>Ascomycota</taxon>
        <taxon>Pezizomycotina</taxon>
        <taxon>Eurotiomycetes</taxon>
        <taxon>Eurotiomycetidae</taxon>
        <taxon>Eurotiales</taxon>
        <taxon>Aspergillaceae</taxon>
        <taxon>Aspergillus</taxon>
        <taxon>Aspergillus subgen. Polypaecilum</taxon>
    </lineage>
</organism>
<reference evidence="10" key="1">
    <citation type="submission" date="2017-02" db="EMBL/GenBank/DDBJ databases">
        <authorList>
            <person name="Tafer H."/>
            <person name="Lopandic K."/>
        </authorList>
    </citation>
    <scope>NUCLEOTIDE SEQUENCE [LARGE SCALE GENOMIC DNA]</scope>
    <source>
        <strain evidence="10">CBS 366.77</strain>
    </source>
</reference>
<dbReference type="SMART" id="SM00066">
    <property type="entry name" value="GAL4"/>
    <property type="match status" value="1"/>
</dbReference>
<protein>
    <submittedName>
        <fullName evidence="9">Transcription factor</fullName>
    </submittedName>
</protein>
<dbReference type="InterPro" id="IPR001138">
    <property type="entry name" value="Zn2Cys6_DnaBD"/>
</dbReference>
<feature type="region of interest" description="Disordered" evidence="7">
    <location>
        <begin position="107"/>
        <end position="135"/>
    </location>
</feature>
<dbReference type="GO" id="GO:0000981">
    <property type="term" value="F:DNA-binding transcription factor activity, RNA polymerase II-specific"/>
    <property type="evidence" value="ECO:0007669"/>
    <property type="project" value="InterPro"/>
</dbReference>
<feature type="domain" description="Zn(2)-C6 fungal-type" evidence="8">
    <location>
        <begin position="23"/>
        <end position="52"/>
    </location>
</feature>
<dbReference type="CDD" id="cd00067">
    <property type="entry name" value="GAL4"/>
    <property type="match status" value="1"/>
</dbReference>
<dbReference type="Pfam" id="PF00172">
    <property type="entry name" value="Zn_clus"/>
    <property type="match status" value="1"/>
</dbReference>
<dbReference type="CDD" id="cd12148">
    <property type="entry name" value="fungal_TF_MHR"/>
    <property type="match status" value="1"/>
</dbReference>
<comment type="subcellular location">
    <subcellularLocation>
        <location evidence="1">Nucleus</location>
    </subcellularLocation>
</comment>
<keyword evidence="6" id="KW-0539">Nucleus</keyword>
<dbReference type="InterPro" id="IPR007219">
    <property type="entry name" value="XnlR_reg_dom"/>
</dbReference>
<dbReference type="InterPro" id="IPR036864">
    <property type="entry name" value="Zn2-C6_fun-type_DNA-bd_sf"/>
</dbReference>
<dbReference type="EMBL" id="MVGC01000062">
    <property type="protein sequence ID" value="RJE24967.1"/>
    <property type="molecule type" value="Genomic_DNA"/>
</dbReference>
<evidence type="ECO:0000256" key="4">
    <source>
        <dbReference type="ARBA" id="ARBA00023125"/>
    </source>
</evidence>
<evidence type="ECO:0000256" key="3">
    <source>
        <dbReference type="ARBA" id="ARBA00023015"/>
    </source>
</evidence>
<dbReference type="Proteomes" id="UP000266188">
    <property type="component" value="Unassembled WGS sequence"/>
</dbReference>
<evidence type="ECO:0000313" key="9">
    <source>
        <dbReference type="EMBL" id="RJE24967.1"/>
    </source>
</evidence>